<feature type="compositionally biased region" description="Basic and acidic residues" evidence="1">
    <location>
        <begin position="100"/>
        <end position="122"/>
    </location>
</feature>
<protein>
    <submittedName>
        <fullName evidence="2">Uncharacterized protein</fullName>
    </submittedName>
</protein>
<comment type="caution">
    <text evidence="2">The sequence shown here is derived from an EMBL/GenBank/DDBJ whole genome shotgun (WGS) entry which is preliminary data.</text>
</comment>
<keyword evidence="3" id="KW-1185">Reference proteome</keyword>
<evidence type="ECO:0000256" key="1">
    <source>
        <dbReference type="SAM" id="MobiDB-lite"/>
    </source>
</evidence>
<feature type="region of interest" description="Disordered" evidence="1">
    <location>
        <begin position="67"/>
        <end position="122"/>
    </location>
</feature>
<sequence length="422" mass="47436">MVGAGKPSSSSLREAAVATAPPVYAVVAATTTPRWPPAPSICHLHLHLHHCHPSLFVAIHHPTVATRPRDTTTCQRRRTTNDEERRRRPCHLNTTRQHTSTHDAAESKPKPKDENGLEGRHCGYHRLRDDDDLRRHRRRLRREPRAALTTTLTDSRNIVHRHHHNGEANGGHATWRGWKRRGAGGGVVGAEEGGRVRESIGQGGGQGAEDASVWAGKGRDEESSKDEAMAFFQTQTEFKSCLYDRTTYYNDAIAEVLALTNGDASINIIISTTETALIPIFYFHSTAVMNYISPYGIFCAYPKLTFNLRNMLNPLHSRNPHDNWRLWSCVDKYRARGFSTRFDPIHWDDMANHVCETDYNCPTTMRTTFDEGCLFFPFPNPLGTYTSMASGIVVWCLGGFPCGYVGQYIPGYVDDFDDLISQ</sequence>
<dbReference type="EMBL" id="JAACJL010000017">
    <property type="protein sequence ID" value="KAF4618641.1"/>
    <property type="molecule type" value="Genomic_DNA"/>
</dbReference>
<name>A0A8H4VPZ3_9AGAR</name>
<evidence type="ECO:0000313" key="2">
    <source>
        <dbReference type="EMBL" id="KAF4618641.1"/>
    </source>
</evidence>
<proteinExistence type="predicted"/>
<dbReference type="AlphaFoldDB" id="A0A8H4VPZ3"/>
<organism evidence="2 3">
    <name type="scientific">Agrocybe pediades</name>
    <dbReference type="NCBI Taxonomy" id="84607"/>
    <lineage>
        <taxon>Eukaryota</taxon>
        <taxon>Fungi</taxon>
        <taxon>Dikarya</taxon>
        <taxon>Basidiomycota</taxon>
        <taxon>Agaricomycotina</taxon>
        <taxon>Agaricomycetes</taxon>
        <taxon>Agaricomycetidae</taxon>
        <taxon>Agaricales</taxon>
        <taxon>Agaricineae</taxon>
        <taxon>Strophariaceae</taxon>
        <taxon>Agrocybe</taxon>
    </lineage>
</organism>
<accession>A0A8H4VPZ3</accession>
<evidence type="ECO:0000313" key="3">
    <source>
        <dbReference type="Proteomes" id="UP000521872"/>
    </source>
</evidence>
<gene>
    <name evidence="2" type="ORF">D9613_009830</name>
</gene>
<feature type="region of interest" description="Disordered" evidence="1">
    <location>
        <begin position="162"/>
        <end position="219"/>
    </location>
</feature>
<dbReference type="Proteomes" id="UP000521872">
    <property type="component" value="Unassembled WGS sequence"/>
</dbReference>
<reference evidence="2 3" key="1">
    <citation type="submission" date="2019-12" db="EMBL/GenBank/DDBJ databases">
        <authorList>
            <person name="Floudas D."/>
            <person name="Bentzer J."/>
            <person name="Ahren D."/>
            <person name="Johansson T."/>
            <person name="Persson P."/>
            <person name="Tunlid A."/>
        </authorList>
    </citation>
    <scope>NUCLEOTIDE SEQUENCE [LARGE SCALE GENOMIC DNA]</scope>
    <source>
        <strain evidence="2 3">CBS 102.39</strain>
    </source>
</reference>